<organism evidence="3 4">
    <name type="scientific">Dreissena polymorpha</name>
    <name type="common">Zebra mussel</name>
    <name type="synonym">Mytilus polymorpha</name>
    <dbReference type="NCBI Taxonomy" id="45954"/>
    <lineage>
        <taxon>Eukaryota</taxon>
        <taxon>Metazoa</taxon>
        <taxon>Spiralia</taxon>
        <taxon>Lophotrochozoa</taxon>
        <taxon>Mollusca</taxon>
        <taxon>Bivalvia</taxon>
        <taxon>Autobranchia</taxon>
        <taxon>Heteroconchia</taxon>
        <taxon>Euheterodonta</taxon>
        <taxon>Imparidentia</taxon>
        <taxon>Neoheterodontei</taxon>
        <taxon>Myida</taxon>
        <taxon>Dreissenoidea</taxon>
        <taxon>Dreissenidae</taxon>
        <taxon>Dreissena</taxon>
    </lineage>
</organism>
<keyword evidence="1" id="KW-0479">Metal-binding</keyword>
<dbReference type="EMBL" id="JAIWYP010000013">
    <property type="protein sequence ID" value="KAH3718397.1"/>
    <property type="molecule type" value="Genomic_DNA"/>
</dbReference>
<accession>A0A9D4HGX1</accession>
<dbReference type="Gene3D" id="3.30.160.60">
    <property type="entry name" value="Classic Zinc Finger"/>
    <property type="match status" value="1"/>
</dbReference>
<evidence type="ECO:0000313" key="3">
    <source>
        <dbReference type="EMBL" id="KAH3718397.1"/>
    </source>
</evidence>
<keyword evidence="1" id="KW-0863">Zinc-finger</keyword>
<dbReference type="InterPro" id="IPR000315">
    <property type="entry name" value="Znf_B-box"/>
</dbReference>
<gene>
    <name evidence="3" type="ORF">DPMN_061201</name>
</gene>
<reference evidence="3" key="1">
    <citation type="journal article" date="2019" name="bioRxiv">
        <title>The Genome of the Zebra Mussel, Dreissena polymorpha: A Resource for Invasive Species Research.</title>
        <authorList>
            <person name="McCartney M.A."/>
            <person name="Auch B."/>
            <person name="Kono T."/>
            <person name="Mallez S."/>
            <person name="Zhang Y."/>
            <person name="Obille A."/>
            <person name="Becker A."/>
            <person name="Abrahante J.E."/>
            <person name="Garbe J."/>
            <person name="Badalamenti J.P."/>
            <person name="Herman A."/>
            <person name="Mangelson H."/>
            <person name="Liachko I."/>
            <person name="Sullivan S."/>
            <person name="Sone E.D."/>
            <person name="Koren S."/>
            <person name="Silverstein K.A.T."/>
            <person name="Beckman K.B."/>
            <person name="Gohl D.M."/>
        </authorList>
    </citation>
    <scope>NUCLEOTIDE SEQUENCE</scope>
    <source>
        <strain evidence="3">Duluth1</strain>
        <tissue evidence="3">Whole animal</tissue>
    </source>
</reference>
<reference evidence="3" key="2">
    <citation type="submission" date="2020-11" db="EMBL/GenBank/DDBJ databases">
        <authorList>
            <person name="McCartney M.A."/>
            <person name="Auch B."/>
            <person name="Kono T."/>
            <person name="Mallez S."/>
            <person name="Becker A."/>
            <person name="Gohl D.M."/>
            <person name="Silverstein K.A.T."/>
            <person name="Koren S."/>
            <person name="Bechman K.B."/>
            <person name="Herman A."/>
            <person name="Abrahante J.E."/>
            <person name="Garbe J."/>
        </authorList>
    </citation>
    <scope>NUCLEOTIDE SEQUENCE</scope>
    <source>
        <strain evidence="3">Duluth1</strain>
        <tissue evidence="3">Whole animal</tissue>
    </source>
</reference>
<dbReference type="GO" id="GO:0008270">
    <property type="term" value="F:zinc ion binding"/>
    <property type="evidence" value="ECO:0007669"/>
    <property type="project" value="UniProtKB-KW"/>
</dbReference>
<dbReference type="SUPFAM" id="SSF57845">
    <property type="entry name" value="B-box zinc-binding domain"/>
    <property type="match status" value="1"/>
</dbReference>
<evidence type="ECO:0000259" key="2">
    <source>
        <dbReference type="PROSITE" id="PS50119"/>
    </source>
</evidence>
<dbReference type="Proteomes" id="UP000828390">
    <property type="component" value="Unassembled WGS sequence"/>
</dbReference>
<protein>
    <recommendedName>
        <fullName evidence="2">B box-type domain-containing protein</fullName>
    </recommendedName>
</protein>
<proteinExistence type="predicted"/>
<evidence type="ECO:0000313" key="4">
    <source>
        <dbReference type="Proteomes" id="UP000828390"/>
    </source>
</evidence>
<keyword evidence="1" id="KW-0862">Zinc</keyword>
<dbReference type="CDD" id="cd19756">
    <property type="entry name" value="Bbox2"/>
    <property type="match status" value="1"/>
</dbReference>
<evidence type="ECO:0000256" key="1">
    <source>
        <dbReference type="PROSITE-ProRule" id="PRU00024"/>
    </source>
</evidence>
<comment type="caution">
    <text evidence="3">The sequence shown here is derived from an EMBL/GenBank/DDBJ whole genome shotgun (WGS) entry which is preliminary data.</text>
</comment>
<feature type="domain" description="B box-type" evidence="2">
    <location>
        <begin position="70"/>
        <end position="114"/>
    </location>
</feature>
<dbReference type="PROSITE" id="PS50119">
    <property type="entry name" value="ZF_BBOX"/>
    <property type="match status" value="1"/>
</dbReference>
<keyword evidence="4" id="KW-1185">Reference proteome</keyword>
<name>A0A9D4HGX1_DREPO</name>
<sequence>MATCSQSTKAGGSDSLTDFCCSPCLEHKLYKFAEFYCGQCIILHGRLFGKHVTYGRGDTSKWPVSKEVKDYLYKCDLHKEKHLEMFCNDHSELCCTNCVLLNHRHCAKVTLISESAKGPSPDLQQLSKTIKTILVKLKKLQNKWDTNMECLQASYNKHLHKIHDTRQKINTILDELEKTTVIELDDTITILKTSLKGDLDNCSEVKNELNRLSDAIHYIIDKGKVELLFIATKKCLQKVKQSETYLEENSVNVVSALSFQANNDIQQYLSKLSGMGRIVLSTNELSALGNTYQVFTVQ</sequence>
<dbReference type="AlphaFoldDB" id="A0A9D4HGX1"/>